<keyword evidence="3" id="KW-1185">Reference proteome</keyword>
<evidence type="ECO:0000313" key="3">
    <source>
        <dbReference type="Proteomes" id="UP001596432"/>
    </source>
</evidence>
<dbReference type="GeneID" id="78818942"/>
<sequence>MTALLGAFVVGTRDELVGPVLGLWRWVLVLGFVITLVGTADLAVTPADDPTLAVTLYGWAVLPALALVATAESVESPYGTVYLTGCVLSLAGAATHALAGSPVDAGVGIAVVGLGQTAAVVAAVVQNADAGNQD</sequence>
<feature type="transmembrane region" description="Helical" evidence="1">
    <location>
        <begin position="81"/>
        <end position="99"/>
    </location>
</feature>
<dbReference type="Proteomes" id="UP001596432">
    <property type="component" value="Unassembled WGS sequence"/>
</dbReference>
<reference evidence="2 3" key="1">
    <citation type="journal article" date="2019" name="Int. J. Syst. Evol. Microbiol.">
        <title>The Global Catalogue of Microorganisms (GCM) 10K type strain sequencing project: providing services to taxonomists for standard genome sequencing and annotation.</title>
        <authorList>
            <consortium name="The Broad Institute Genomics Platform"/>
            <consortium name="The Broad Institute Genome Sequencing Center for Infectious Disease"/>
            <person name="Wu L."/>
            <person name="Ma J."/>
        </authorList>
    </citation>
    <scope>NUCLEOTIDE SEQUENCE [LARGE SCALE GENOMIC DNA]</scope>
    <source>
        <strain evidence="2 3">XZYJT29</strain>
    </source>
</reference>
<protein>
    <recommendedName>
        <fullName evidence="4">EamA-like transporter family protein</fullName>
    </recommendedName>
</protein>
<feature type="transmembrane region" description="Helical" evidence="1">
    <location>
        <begin position="106"/>
        <end position="125"/>
    </location>
</feature>
<dbReference type="EMBL" id="JBHTAS010000001">
    <property type="protein sequence ID" value="MFC7138701.1"/>
    <property type="molecule type" value="Genomic_DNA"/>
</dbReference>
<evidence type="ECO:0000256" key="1">
    <source>
        <dbReference type="SAM" id="Phobius"/>
    </source>
</evidence>
<gene>
    <name evidence="2" type="ORF">ACFQMA_02475</name>
</gene>
<comment type="caution">
    <text evidence="2">The sequence shown here is derived from an EMBL/GenBank/DDBJ whole genome shotgun (WGS) entry which is preliminary data.</text>
</comment>
<keyword evidence="1" id="KW-0812">Transmembrane</keyword>
<accession>A0ABD5XZ95</accession>
<evidence type="ECO:0008006" key="4">
    <source>
        <dbReference type="Google" id="ProtNLM"/>
    </source>
</evidence>
<dbReference type="RefSeq" id="WP_274324315.1">
    <property type="nucleotide sequence ID" value="NZ_CP118158.1"/>
</dbReference>
<feature type="transmembrane region" description="Helical" evidence="1">
    <location>
        <begin position="51"/>
        <end position="69"/>
    </location>
</feature>
<keyword evidence="1" id="KW-1133">Transmembrane helix</keyword>
<name>A0ABD5XZ95_9EURY</name>
<keyword evidence="1" id="KW-0472">Membrane</keyword>
<dbReference type="AlphaFoldDB" id="A0ABD5XZ95"/>
<feature type="transmembrane region" description="Helical" evidence="1">
    <location>
        <begin position="23"/>
        <end position="44"/>
    </location>
</feature>
<evidence type="ECO:0000313" key="2">
    <source>
        <dbReference type="EMBL" id="MFC7138701.1"/>
    </source>
</evidence>
<organism evidence="2 3">
    <name type="scientific">Halosimplex aquaticum</name>
    <dbReference type="NCBI Taxonomy" id="3026162"/>
    <lineage>
        <taxon>Archaea</taxon>
        <taxon>Methanobacteriati</taxon>
        <taxon>Methanobacteriota</taxon>
        <taxon>Stenosarchaea group</taxon>
        <taxon>Halobacteria</taxon>
        <taxon>Halobacteriales</taxon>
        <taxon>Haloarculaceae</taxon>
        <taxon>Halosimplex</taxon>
    </lineage>
</organism>
<proteinExistence type="predicted"/>